<evidence type="ECO:0008006" key="4">
    <source>
        <dbReference type="Google" id="ProtNLM"/>
    </source>
</evidence>
<dbReference type="Proteomes" id="UP000831534">
    <property type="component" value="Chromosome"/>
</dbReference>
<dbReference type="KEGG" id="ckh:LVJ77_07750"/>
<evidence type="ECO:0000313" key="2">
    <source>
        <dbReference type="EMBL" id="UOP04275.1"/>
    </source>
</evidence>
<gene>
    <name evidence="2" type="ORF">LVJ77_07750</name>
</gene>
<feature type="region of interest" description="Disordered" evidence="1">
    <location>
        <begin position="45"/>
        <end position="68"/>
    </location>
</feature>
<accession>A0A8T9MTX7</accession>
<dbReference type="EMBL" id="CP091521">
    <property type="protein sequence ID" value="UOP04275.1"/>
    <property type="molecule type" value="Genomic_DNA"/>
</dbReference>
<name>A0A8T9MTX7_9NEIS</name>
<sequence length="68" mass="7398">MKTALVLFGALALGACTWETYRDAGGQTRMRPKYPAGSGVFYSEGAASQNPHYHGLRPQPHVLPPNQQ</sequence>
<evidence type="ECO:0000313" key="3">
    <source>
        <dbReference type="Proteomes" id="UP000831534"/>
    </source>
</evidence>
<evidence type="ECO:0000256" key="1">
    <source>
        <dbReference type="SAM" id="MobiDB-lite"/>
    </source>
</evidence>
<keyword evidence="3" id="KW-1185">Reference proteome</keyword>
<organism evidence="2 3">
    <name type="scientific">Conchiformibius kuhniae</name>
    <dbReference type="NCBI Taxonomy" id="211502"/>
    <lineage>
        <taxon>Bacteria</taxon>
        <taxon>Pseudomonadati</taxon>
        <taxon>Pseudomonadota</taxon>
        <taxon>Betaproteobacteria</taxon>
        <taxon>Neisseriales</taxon>
        <taxon>Neisseriaceae</taxon>
        <taxon>Conchiformibius</taxon>
    </lineage>
</organism>
<reference evidence="2" key="2">
    <citation type="submission" date="2024-09" db="EMBL/GenBank/DDBJ databases">
        <authorList>
            <person name="Veyrier F.J."/>
        </authorList>
    </citation>
    <scope>NUCLEOTIDE SEQUENCE</scope>
    <source>
        <strain evidence="2">17694</strain>
    </source>
</reference>
<dbReference type="AlphaFoldDB" id="A0A8T9MTX7"/>
<dbReference type="PROSITE" id="PS51257">
    <property type="entry name" value="PROKAR_LIPOPROTEIN"/>
    <property type="match status" value="1"/>
</dbReference>
<proteinExistence type="predicted"/>
<dbReference type="RefSeq" id="WP_034334642.1">
    <property type="nucleotide sequence ID" value="NZ_CP091521.1"/>
</dbReference>
<protein>
    <recommendedName>
        <fullName evidence="4">Lipoprotein</fullName>
    </recommendedName>
</protein>
<reference evidence="2" key="1">
    <citation type="journal article" date="2022" name="Res Sq">
        <title>Evolution of multicellular longitudinally dividing oral cavity symbionts (Neisseriaceae).</title>
        <authorList>
            <person name="Nyongesa S."/>
            <person name="Weber P."/>
            <person name="Bernet E."/>
            <person name="Pullido F."/>
            <person name="Nieckarz M."/>
            <person name="Delaby M."/>
            <person name="Nieves C."/>
            <person name="Viehboeck T."/>
            <person name="Krause N."/>
            <person name="Rivera-Millot A."/>
            <person name="Nakamura A."/>
            <person name="Vischer N."/>
            <person name="VanNieuwenhze M."/>
            <person name="Brun Y."/>
            <person name="Cava F."/>
            <person name="Bulgheresi S."/>
            <person name="Veyrier F."/>
        </authorList>
    </citation>
    <scope>NUCLEOTIDE SEQUENCE</scope>
    <source>
        <strain evidence="2">17694</strain>
    </source>
</reference>